<sequence>MSIIGESKLGVDYLTVESSFGSVKGFINKDYPNVAQFLGIRFAEPPTGPRRWLPPVAKAPADHIDATEFDVPELRIKDGTSEDCLSLCIYVPEKAAKDPKSAKLPVIVWITGGAFLVGGNTIPYQNPTPWVNRSQRHIVVSINYRLTIFGFPNAAGLPPHERNLGFLDQRLGLEWVHKHIASFGGDPSRLTHFGQSAGGRSIDIHTFLYPDNPLVRNIILHSGTTLPRLPVHDPEHTYFSFVAKSLGFEGKDAQAELEFMRQQPVEKLIDFIENHFYTKTAPFLAFRPVVDNFTLFDDYEERAIAGKFSKLPAIIGTMNDEGNSVAPYNPDGVDVAASEKITKGYFLGPAVKIARVSEGWQDLYVAFAEDGPDGLRKLGWNDLSSGEGIVLGRGEKGWELVKLEEIDN</sequence>
<organism evidence="2 3">
    <name type="scientific">Phaeoacremonium minimum (strain UCR-PA7)</name>
    <name type="common">Esca disease fungus</name>
    <name type="synonym">Togninia minima</name>
    <dbReference type="NCBI Taxonomy" id="1286976"/>
    <lineage>
        <taxon>Eukaryota</taxon>
        <taxon>Fungi</taxon>
        <taxon>Dikarya</taxon>
        <taxon>Ascomycota</taxon>
        <taxon>Pezizomycotina</taxon>
        <taxon>Sordariomycetes</taxon>
        <taxon>Sordariomycetidae</taxon>
        <taxon>Togniniales</taxon>
        <taxon>Togniniaceae</taxon>
        <taxon>Phaeoacremonium</taxon>
    </lineage>
</organism>
<dbReference type="RefSeq" id="XP_007918094.1">
    <property type="nucleotide sequence ID" value="XM_007919903.1"/>
</dbReference>
<dbReference type="HOGENOM" id="CLU_006586_15_1_1"/>
<name>R8BCV6_PHAM7</name>
<dbReference type="Proteomes" id="UP000014074">
    <property type="component" value="Unassembled WGS sequence"/>
</dbReference>
<evidence type="ECO:0000313" key="3">
    <source>
        <dbReference type="Proteomes" id="UP000014074"/>
    </source>
</evidence>
<dbReference type="PANTHER" id="PTHR11559">
    <property type="entry name" value="CARBOXYLESTERASE"/>
    <property type="match status" value="1"/>
</dbReference>
<dbReference type="SUPFAM" id="SSF53474">
    <property type="entry name" value="alpha/beta-Hydrolases"/>
    <property type="match status" value="1"/>
</dbReference>
<dbReference type="Gene3D" id="3.40.50.1820">
    <property type="entry name" value="alpha/beta hydrolase"/>
    <property type="match status" value="1"/>
</dbReference>
<dbReference type="OrthoDB" id="408631at2759"/>
<evidence type="ECO:0000313" key="2">
    <source>
        <dbReference type="EMBL" id="EON97126.1"/>
    </source>
</evidence>
<proteinExistence type="predicted"/>
<dbReference type="InterPro" id="IPR050309">
    <property type="entry name" value="Type-B_Carboxylest/Lipase"/>
</dbReference>
<dbReference type="EMBL" id="KB933286">
    <property type="protein sequence ID" value="EON97126.1"/>
    <property type="molecule type" value="Genomic_DNA"/>
</dbReference>
<dbReference type="eggNOG" id="KOG4389">
    <property type="taxonomic scope" value="Eukaryota"/>
</dbReference>
<dbReference type="GeneID" id="19328124"/>
<dbReference type="AlphaFoldDB" id="R8BCV6"/>
<dbReference type="KEGG" id="tmn:UCRPA7_7371"/>
<gene>
    <name evidence="2" type="ORF">UCRPA7_7371</name>
</gene>
<reference evidence="3" key="1">
    <citation type="journal article" date="2013" name="Genome Announc.">
        <title>Draft genome sequence of the ascomycete Phaeoacremonium aleophilum strain UCR-PA7, a causal agent of the esca disease complex in grapevines.</title>
        <authorList>
            <person name="Blanco-Ulate B."/>
            <person name="Rolshausen P."/>
            <person name="Cantu D."/>
        </authorList>
    </citation>
    <scope>NUCLEOTIDE SEQUENCE [LARGE SCALE GENOMIC DNA]</scope>
    <source>
        <strain evidence="3">UCR-PA7</strain>
    </source>
</reference>
<feature type="domain" description="Carboxylesterase type B" evidence="1">
    <location>
        <begin position="15"/>
        <end position="334"/>
    </location>
</feature>
<dbReference type="InterPro" id="IPR029058">
    <property type="entry name" value="AB_hydrolase_fold"/>
</dbReference>
<evidence type="ECO:0000259" key="1">
    <source>
        <dbReference type="Pfam" id="PF00135"/>
    </source>
</evidence>
<keyword evidence="3" id="KW-1185">Reference proteome</keyword>
<protein>
    <submittedName>
        <fullName evidence="2">Putative chlorogenic acid esterase protein</fullName>
    </submittedName>
</protein>
<dbReference type="Pfam" id="PF00135">
    <property type="entry name" value="COesterase"/>
    <property type="match status" value="1"/>
</dbReference>
<dbReference type="InterPro" id="IPR002018">
    <property type="entry name" value="CarbesteraseB"/>
</dbReference>
<accession>R8BCV6</accession>